<evidence type="ECO:0000313" key="4">
    <source>
        <dbReference type="Proteomes" id="UP000244992"/>
    </source>
</evidence>
<dbReference type="EMBL" id="LS398550">
    <property type="protein sequence ID" value="SPR09369.1"/>
    <property type="molecule type" value="Genomic_DNA"/>
</dbReference>
<evidence type="ECO:0000256" key="1">
    <source>
        <dbReference type="ARBA" id="ARBA00010835"/>
    </source>
</evidence>
<evidence type="ECO:0000259" key="2">
    <source>
        <dbReference type="Pfam" id="PF00472"/>
    </source>
</evidence>
<dbReference type="GO" id="GO:0003747">
    <property type="term" value="F:translation release factor activity"/>
    <property type="evidence" value="ECO:0007669"/>
    <property type="project" value="InterPro"/>
</dbReference>
<feature type="domain" description="Prokaryotic-type class I peptide chain release factors" evidence="2">
    <location>
        <begin position="18"/>
        <end position="71"/>
    </location>
</feature>
<reference evidence="4" key="1">
    <citation type="submission" date="2018-03" db="EMBL/GenBank/DDBJ databases">
        <authorList>
            <person name="Batty M. E."/>
            <person name="Batty M E."/>
        </authorList>
    </citation>
    <scope>NUCLEOTIDE SEQUENCE [LARGE SCALE GENOMIC DNA]</scope>
</reference>
<accession>A0A2U3R816</accession>
<proteinExistence type="inferred from homology"/>
<dbReference type="AlphaFoldDB" id="A0A2U3R816"/>
<dbReference type="InterPro" id="IPR045853">
    <property type="entry name" value="Pep_chain_release_fac_I_sf"/>
</dbReference>
<protein>
    <submittedName>
        <fullName evidence="3">Peptide chain release factor RF-2</fullName>
    </submittedName>
</protein>
<dbReference type="Pfam" id="PF00472">
    <property type="entry name" value="RF-1"/>
    <property type="match status" value="1"/>
</dbReference>
<gene>
    <name evidence="3" type="primary">prfB|prfB</name>
    <name evidence="3" type="ORF">KATO_01475</name>
</gene>
<dbReference type="InterPro" id="IPR000352">
    <property type="entry name" value="Pep_chain_release_fac_I"/>
</dbReference>
<dbReference type="RefSeq" id="WP_012461108.1">
    <property type="nucleotide sequence ID" value="NZ_LS398550.1"/>
</dbReference>
<dbReference type="Proteomes" id="UP000244992">
    <property type="component" value="Chromosome I"/>
</dbReference>
<comment type="similarity">
    <text evidence="1">Belongs to the prokaryotic/mitochondrial release factor family.</text>
</comment>
<evidence type="ECO:0000313" key="3">
    <source>
        <dbReference type="EMBL" id="SPR09369.1"/>
    </source>
</evidence>
<name>A0A2U3R816_ORITS</name>
<organism evidence="3 4">
    <name type="scientific">Orientia tsutsugamushi</name>
    <name type="common">Rickettsia tsutsugamushi</name>
    <dbReference type="NCBI Taxonomy" id="784"/>
    <lineage>
        <taxon>Bacteria</taxon>
        <taxon>Pseudomonadati</taxon>
        <taxon>Pseudomonadota</taxon>
        <taxon>Alphaproteobacteria</taxon>
        <taxon>Rickettsiales</taxon>
        <taxon>Rickettsiaceae</taxon>
        <taxon>Rickettsieae</taxon>
        <taxon>Orientia</taxon>
    </lineage>
</organism>
<dbReference type="SUPFAM" id="SSF75620">
    <property type="entry name" value="Release factor"/>
    <property type="match status" value="1"/>
</dbReference>
<sequence length="86" mass="9916">MFPKINIFIDVKDIVVDINPVDYAVKITHIPTSIITECRSYKSHYKNKIEAILSLKKTLYERELKKNSSMKTTLPSRSVLGYNALQ</sequence>
<dbReference type="Gene3D" id="3.30.160.20">
    <property type="match status" value="1"/>
</dbReference>